<reference evidence="2 3" key="1">
    <citation type="submission" date="2016-10" db="EMBL/GenBank/DDBJ databases">
        <authorList>
            <person name="de Groot N.N."/>
        </authorList>
    </citation>
    <scope>NUCLEOTIDE SEQUENCE [LARGE SCALE GENOMIC DNA]</scope>
    <source>
        <strain evidence="2 3">DSM 22489</strain>
    </source>
</reference>
<accession>A0A1H6CA18</accession>
<sequence length="275" mass="30650">MIDLTPQVVSRSGGCRSPQATPLVSIVVVIFRDRVELANLITNLAPFRCGDLEVIIIDGGSDEGSVELLEARSCEVDDWLSEPDESLYDAMNKGIARARGEFVLHINAGDRLLTVPYEALRAAARDTAAVAFRVENEGEGVVLPECGEPLKSRCSLHHQGTFYRRALHLGYDIRLRIVADFDHNQRMLLAGLKVELGQEVVSFHGAGGVSSSPEMLAEHFATVRKNFGWRQMVWARFAHTRFYKIAARAREVGLARTLRFTRRQLQRGPRGEPNL</sequence>
<proteinExistence type="predicted"/>
<dbReference type="Gene3D" id="3.90.550.10">
    <property type="entry name" value="Spore Coat Polysaccharide Biosynthesis Protein SpsA, Chain A"/>
    <property type="match status" value="1"/>
</dbReference>
<evidence type="ECO:0000313" key="3">
    <source>
        <dbReference type="Proteomes" id="UP000236728"/>
    </source>
</evidence>
<keyword evidence="2" id="KW-0808">Transferase</keyword>
<dbReference type="InterPro" id="IPR001173">
    <property type="entry name" value="Glyco_trans_2-like"/>
</dbReference>
<dbReference type="Pfam" id="PF00535">
    <property type="entry name" value="Glycos_transf_2"/>
    <property type="match status" value="1"/>
</dbReference>
<evidence type="ECO:0000259" key="1">
    <source>
        <dbReference type="Pfam" id="PF00535"/>
    </source>
</evidence>
<name>A0A1H6CA18_9BACT</name>
<dbReference type="Proteomes" id="UP000236728">
    <property type="component" value="Unassembled WGS sequence"/>
</dbReference>
<dbReference type="EMBL" id="FNVA01000009">
    <property type="protein sequence ID" value="SEG69758.1"/>
    <property type="molecule type" value="Genomic_DNA"/>
</dbReference>
<dbReference type="SUPFAM" id="SSF53448">
    <property type="entry name" value="Nucleotide-diphospho-sugar transferases"/>
    <property type="match status" value="1"/>
</dbReference>
<organism evidence="2 3">
    <name type="scientific">Bryocella elongata</name>
    <dbReference type="NCBI Taxonomy" id="863522"/>
    <lineage>
        <taxon>Bacteria</taxon>
        <taxon>Pseudomonadati</taxon>
        <taxon>Acidobacteriota</taxon>
        <taxon>Terriglobia</taxon>
        <taxon>Terriglobales</taxon>
        <taxon>Acidobacteriaceae</taxon>
        <taxon>Bryocella</taxon>
    </lineage>
</organism>
<dbReference type="GO" id="GO:0016740">
    <property type="term" value="F:transferase activity"/>
    <property type="evidence" value="ECO:0007669"/>
    <property type="project" value="UniProtKB-KW"/>
</dbReference>
<dbReference type="AlphaFoldDB" id="A0A1H6CA18"/>
<feature type="domain" description="Glycosyltransferase 2-like" evidence="1">
    <location>
        <begin position="25"/>
        <end position="108"/>
    </location>
</feature>
<gene>
    <name evidence="2" type="ORF">SAMN05421819_4377</name>
</gene>
<protein>
    <submittedName>
        <fullName evidence="2">Putative colanic acid biosynthesis glycosyltransferase</fullName>
    </submittedName>
</protein>
<evidence type="ECO:0000313" key="2">
    <source>
        <dbReference type="EMBL" id="SEG69758.1"/>
    </source>
</evidence>
<dbReference type="InterPro" id="IPR029044">
    <property type="entry name" value="Nucleotide-diphossugar_trans"/>
</dbReference>
<keyword evidence="3" id="KW-1185">Reference proteome</keyword>